<organismHost>
    <name type="scientific">Phacochoerus africanus</name>
    <name type="common">Warthog</name>
    <dbReference type="NCBI Taxonomy" id="41426"/>
</organismHost>
<organismHost>
    <name type="scientific">Ornithodoros moubata</name>
    <name type="common">Soft tick</name>
    <name type="synonym">Argasid tick</name>
    <dbReference type="NCBI Taxonomy" id="6938"/>
</organismHost>
<evidence type="ECO:0000313" key="1">
    <source>
        <dbReference type="EMBL" id="QGM12846.2"/>
    </source>
</evidence>
<dbReference type="EMBL" id="MN336500">
    <property type="protein sequence ID" value="QGM12846.2"/>
    <property type="molecule type" value="Genomic_DNA"/>
</dbReference>
<evidence type="ECO:0000313" key="2">
    <source>
        <dbReference type="Proteomes" id="UP000422855"/>
    </source>
</evidence>
<accession>A0A856Z0Z5</accession>
<organismHost>
    <name type="scientific">Sus scrofa</name>
    <name type="common">Pig</name>
    <dbReference type="NCBI Taxonomy" id="9823"/>
</organismHost>
<organismHost>
    <name type="scientific">Phacochoerus aethiopicus</name>
    <name type="common">Warthog</name>
    <dbReference type="NCBI Taxonomy" id="85517"/>
</organismHost>
<sequence>MFLLNMAVYAKDLDNNKELNQKLINDQLKIIDTLLLAEKKNFLVYELPAPFDFSSGDPLASQRDIYYAIIKSLEERGFTVKICMKGDRALLFITWKKIQSIEINKKEEYLRMHFIQDEEKALCCIFLQST</sequence>
<protein>
    <submittedName>
        <fullName evidence="1">PB125R</fullName>
    </submittedName>
</protein>
<organismHost>
    <name type="scientific">Ornithodoros</name>
    <name type="common">relapsing fever ticks</name>
    <dbReference type="NCBI Taxonomy" id="6937"/>
</organismHost>
<organism evidence="1 2">
    <name type="scientific">African swine fever virus</name>
    <name type="common">ASFV</name>
    <dbReference type="NCBI Taxonomy" id="10497"/>
    <lineage>
        <taxon>Viruses</taxon>
        <taxon>Varidnaviria</taxon>
        <taxon>Bamfordvirae</taxon>
        <taxon>Nucleocytoviricota</taxon>
        <taxon>Pokkesviricetes</taxon>
        <taxon>Asfuvirales</taxon>
        <taxon>Asfarviridae</taxon>
        <taxon>Asfivirus</taxon>
        <taxon>Asfivirus haemorrhagiae</taxon>
    </lineage>
</organism>
<reference evidence="1 2" key="1">
    <citation type="submission" date="2019-08" db="EMBL/GenBank/DDBJ databases">
        <authorList>
            <person name="Ndlovu S.S."/>
            <person name="Malesa R."/>
        </authorList>
    </citation>
    <scope>NUCLEOTIDE SEQUENCE [LARGE SCALE GENOMIC DNA]</scope>
    <source>
        <strain evidence="1">RSA_2_2008</strain>
    </source>
</reference>
<proteinExistence type="predicted"/>
<organismHost>
    <name type="scientific">Potamochoerus larvatus</name>
    <name type="common">Bushpig</name>
    <dbReference type="NCBI Taxonomy" id="273792"/>
</organismHost>
<dbReference type="Proteomes" id="UP000422855">
    <property type="component" value="Segment"/>
</dbReference>
<gene>
    <name evidence="1" type="ORF">B125R</name>
</gene>
<name>A0A856Z0Z5_ASF</name>